<dbReference type="Proteomes" id="UP000283732">
    <property type="component" value="Unassembled WGS sequence"/>
</dbReference>
<reference evidence="1 2" key="1">
    <citation type="submission" date="2018-08" db="EMBL/GenBank/DDBJ databases">
        <title>A genome reference for cultivated species of the human gut microbiota.</title>
        <authorList>
            <person name="Zou Y."/>
            <person name="Xue W."/>
            <person name="Luo G."/>
        </authorList>
    </citation>
    <scope>NUCLEOTIDE SEQUENCE [LARGE SCALE GENOMIC DNA]</scope>
    <source>
        <strain evidence="1 2">AM16-50</strain>
    </source>
</reference>
<protein>
    <submittedName>
        <fullName evidence="1">Uncharacterized protein</fullName>
    </submittedName>
</protein>
<comment type="caution">
    <text evidence="1">The sequence shown here is derived from an EMBL/GenBank/DDBJ whole genome shotgun (WGS) entry which is preliminary data.</text>
</comment>
<evidence type="ECO:0000313" key="1">
    <source>
        <dbReference type="EMBL" id="RHH74040.1"/>
    </source>
</evidence>
<name>A0A3R6I194_9BACT</name>
<accession>A0A3R6I194</accession>
<dbReference type="RefSeq" id="WP_122291646.1">
    <property type="nucleotide sequence ID" value="NZ_QRKC01000015.1"/>
</dbReference>
<organism evidence="1 2">
    <name type="scientific">Parabacteroides merdae</name>
    <dbReference type="NCBI Taxonomy" id="46503"/>
    <lineage>
        <taxon>Bacteria</taxon>
        <taxon>Pseudomonadati</taxon>
        <taxon>Bacteroidota</taxon>
        <taxon>Bacteroidia</taxon>
        <taxon>Bacteroidales</taxon>
        <taxon>Tannerellaceae</taxon>
        <taxon>Parabacteroides</taxon>
    </lineage>
</organism>
<gene>
    <name evidence="1" type="ORF">DW191_19280</name>
</gene>
<evidence type="ECO:0000313" key="2">
    <source>
        <dbReference type="Proteomes" id="UP000283732"/>
    </source>
</evidence>
<dbReference type="AlphaFoldDB" id="A0A3R6I194"/>
<sequence>MKIKGMNGEEHSVTSQGQGNLNTVLGAIGTAGVLGGNRCGGLFGGLFGGGCNDNCDTVTEKELAYAVNLAACEGRAFSLQTAREEAAAIFAESRRTDDKIAGVVKETNQGLIAVGNGVSRLDAKVMCLEEKLGWVREESNRNLRESKEYTDCKVQAEAQLRKAGDDNVVAWTQAELNKKIDGVMKIDGGMVSYGQCRPILESCPCGSAQNPFNVNVIIEQAVAAAVKAVSGK</sequence>
<dbReference type="EMBL" id="QRKC01000015">
    <property type="protein sequence ID" value="RHH74040.1"/>
    <property type="molecule type" value="Genomic_DNA"/>
</dbReference>
<proteinExistence type="predicted"/>